<dbReference type="AlphaFoldDB" id="A0A211Z3L3"/>
<dbReference type="GO" id="GO:0006427">
    <property type="term" value="P:histidyl-tRNA aminoacylation"/>
    <property type="evidence" value="ECO:0007669"/>
    <property type="project" value="TreeGrafter"/>
</dbReference>
<dbReference type="GO" id="GO:0005737">
    <property type="term" value="C:cytoplasm"/>
    <property type="evidence" value="ECO:0007669"/>
    <property type="project" value="UniProtKB-SubCell"/>
</dbReference>
<keyword evidence="10" id="KW-0808">Transferase</keyword>
<dbReference type="OrthoDB" id="9769617at2"/>
<dbReference type="GO" id="GO:0016757">
    <property type="term" value="F:glycosyltransferase activity"/>
    <property type="evidence" value="ECO:0007669"/>
    <property type="project" value="UniProtKB-KW"/>
</dbReference>
<evidence type="ECO:0000313" key="10">
    <source>
        <dbReference type="EMBL" id="OWJ59861.1"/>
    </source>
</evidence>
<sequence length="380" mass="39723">MTDVLNTALLPEGFYDVLPPDAAQEAAVIERMMAVLGGHGFDRVKPPLVEFEDTLLSGVGASMARHTFRLMDPMGSRMLGLRADMTVQVARIARSRLAAAPRPLRLAYAGEVLQVRGTQLRPERQFAQVGAELIGGAQPAADAEAALLAVEALQAVGVDRLALDLTEPTLVPALLGALGVDGEAGTALRHALDRKDAAAVAQLGGAAAAALGGLLAVSGPADAALAALSGIELPAVTRPILDRLAEVVRLIRASAPDLMVTVDFVEHRGFEYHTGVAFTLFARGARGEVGRGGRYRADGAEGEEATGFTLFMDTVLRAATPPRAPRRVFLPRGTAPAEGAALRAQGHVTIAGLEPGADPLVEARRLGCGWVLRDGRLDEI</sequence>
<dbReference type="InterPro" id="IPR045864">
    <property type="entry name" value="aa-tRNA-synth_II/BPL/LPL"/>
</dbReference>
<organism evidence="10 11">
    <name type="scientific">Inquilinus limosus</name>
    <dbReference type="NCBI Taxonomy" id="171674"/>
    <lineage>
        <taxon>Bacteria</taxon>
        <taxon>Pseudomonadati</taxon>
        <taxon>Pseudomonadota</taxon>
        <taxon>Alphaproteobacteria</taxon>
        <taxon>Rhodospirillales</taxon>
        <taxon>Rhodospirillaceae</taxon>
        <taxon>Inquilinus</taxon>
    </lineage>
</organism>
<keyword evidence="10" id="KW-0328">Glycosyltransferase</keyword>
<dbReference type="Pfam" id="PF13393">
    <property type="entry name" value="tRNA-synt_His"/>
    <property type="match status" value="1"/>
</dbReference>
<dbReference type="PANTHER" id="PTHR43707">
    <property type="entry name" value="HISTIDYL-TRNA SYNTHETASE"/>
    <property type="match status" value="1"/>
</dbReference>
<proteinExistence type="inferred from homology"/>
<dbReference type="Proteomes" id="UP000196655">
    <property type="component" value="Unassembled WGS sequence"/>
</dbReference>
<dbReference type="GO" id="GO:0004821">
    <property type="term" value="F:histidine-tRNA ligase activity"/>
    <property type="evidence" value="ECO:0007669"/>
    <property type="project" value="TreeGrafter"/>
</dbReference>
<keyword evidence="6 8" id="KW-0963">Cytoplasm</keyword>
<dbReference type="Gene3D" id="3.30.930.10">
    <property type="entry name" value="Bira Bifunctional Protein, Domain 2"/>
    <property type="match status" value="1"/>
</dbReference>
<dbReference type="InterPro" id="IPR041715">
    <property type="entry name" value="HisRS-like_core"/>
</dbReference>
<comment type="miscellaneous">
    <text evidence="8">This function is generally fulfilled by the C-terminal part of HisG, which is missing in some bacteria such as this one.</text>
</comment>
<evidence type="ECO:0000256" key="7">
    <source>
        <dbReference type="ARBA" id="ARBA00025246"/>
    </source>
</evidence>
<dbReference type="SUPFAM" id="SSF55681">
    <property type="entry name" value="Class II aaRS and biotin synthetases"/>
    <property type="match status" value="1"/>
</dbReference>
<comment type="caution">
    <text evidence="10">The sequence shown here is derived from an EMBL/GenBank/DDBJ whole genome shotgun (WGS) entry which is preliminary data.</text>
</comment>
<accession>A0A211Z3L3</accession>
<dbReference type="GO" id="GO:0000105">
    <property type="term" value="P:L-histidine biosynthetic process"/>
    <property type="evidence" value="ECO:0007669"/>
    <property type="project" value="UniProtKB-UniRule"/>
</dbReference>
<keyword evidence="11" id="KW-1185">Reference proteome</keyword>
<keyword evidence="8" id="KW-0368">Histidine biosynthesis</keyword>
<comment type="function">
    <text evidence="7 8">Required for the first step of histidine biosynthesis. May allow the feedback regulation of ATP phosphoribosyltransferase activity by histidine.</text>
</comment>
<comment type="subunit">
    <text evidence="4 8">Heteromultimer composed of HisG and HisZ subunits.</text>
</comment>
<dbReference type="InterPro" id="IPR004517">
    <property type="entry name" value="HisZ"/>
</dbReference>
<protein>
    <recommendedName>
        <fullName evidence="5 8">ATP phosphoribosyltransferase regulatory subunit</fullName>
    </recommendedName>
</protein>
<name>A0A211Z3L3_9PROT</name>
<evidence type="ECO:0000256" key="5">
    <source>
        <dbReference type="ARBA" id="ARBA00020397"/>
    </source>
</evidence>
<evidence type="ECO:0000256" key="1">
    <source>
        <dbReference type="ARBA" id="ARBA00004496"/>
    </source>
</evidence>
<evidence type="ECO:0000256" key="8">
    <source>
        <dbReference type="HAMAP-Rule" id="MF_00125"/>
    </source>
</evidence>
<evidence type="ECO:0000259" key="9">
    <source>
        <dbReference type="Pfam" id="PF13393"/>
    </source>
</evidence>
<gene>
    <name evidence="8" type="primary">hisZ</name>
    <name evidence="10" type="ORF">BWR60_31960</name>
</gene>
<dbReference type="STRING" id="1122125.GCA_000423185_06969"/>
<dbReference type="PANTHER" id="PTHR43707:SF1">
    <property type="entry name" value="HISTIDINE--TRNA LIGASE, MITOCHONDRIAL-RELATED"/>
    <property type="match status" value="1"/>
</dbReference>
<evidence type="ECO:0000256" key="3">
    <source>
        <dbReference type="ARBA" id="ARBA00005539"/>
    </source>
</evidence>
<feature type="domain" description="Class II Histidinyl-tRNA synthetase (HisRS)-like catalytic core" evidence="9">
    <location>
        <begin position="13"/>
        <end position="315"/>
    </location>
</feature>
<comment type="subcellular location">
    <subcellularLocation>
        <location evidence="1 8">Cytoplasm</location>
    </subcellularLocation>
</comment>
<dbReference type="InterPro" id="IPR004516">
    <property type="entry name" value="HisRS/HisZ"/>
</dbReference>
<comment type="pathway">
    <text evidence="2 8">Amino-acid biosynthesis; L-histidine biosynthesis; L-histidine from 5-phospho-alpha-D-ribose 1-diphosphate: step 1/9.</text>
</comment>
<dbReference type="EMBL" id="NHON01000114">
    <property type="protein sequence ID" value="OWJ59861.1"/>
    <property type="molecule type" value="Genomic_DNA"/>
</dbReference>
<comment type="similarity">
    <text evidence="3 8">Belongs to the class-II aminoacyl-tRNA synthetase family. HisZ subfamily.</text>
</comment>
<evidence type="ECO:0000256" key="4">
    <source>
        <dbReference type="ARBA" id="ARBA00011496"/>
    </source>
</evidence>
<dbReference type="UniPathway" id="UPA00031">
    <property type="reaction ID" value="UER00006"/>
</dbReference>
<dbReference type="HAMAP" id="MF_00125">
    <property type="entry name" value="HisZ"/>
    <property type="match status" value="1"/>
</dbReference>
<dbReference type="RefSeq" id="WP_088156683.1">
    <property type="nucleotide sequence ID" value="NZ_NHON01000114.1"/>
</dbReference>
<evidence type="ECO:0000256" key="6">
    <source>
        <dbReference type="ARBA" id="ARBA00022490"/>
    </source>
</evidence>
<keyword evidence="8" id="KW-0028">Amino-acid biosynthesis</keyword>
<reference evidence="11" key="1">
    <citation type="submission" date="2017-05" db="EMBL/GenBank/DDBJ databases">
        <authorList>
            <person name="Macchi M."/>
            <person name="Festa S."/>
            <person name="Coppotelli B.M."/>
            <person name="Morelli I.S."/>
        </authorList>
    </citation>
    <scope>NUCLEOTIDE SEQUENCE [LARGE SCALE GENOMIC DNA]</scope>
    <source>
        <strain evidence="11">I</strain>
    </source>
</reference>
<evidence type="ECO:0000256" key="2">
    <source>
        <dbReference type="ARBA" id="ARBA00004667"/>
    </source>
</evidence>
<evidence type="ECO:0000313" key="11">
    <source>
        <dbReference type="Proteomes" id="UP000196655"/>
    </source>
</evidence>